<organism evidence="1 2">
    <name type="scientific">Eretmocerus hayati</name>
    <dbReference type="NCBI Taxonomy" id="131215"/>
    <lineage>
        <taxon>Eukaryota</taxon>
        <taxon>Metazoa</taxon>
        <taxon>Ecdysozoa</taxon>
        <taxon>Arthropoda</taxon>
        <taxon>Hexapoda</taxon>
        <taxon>Insecta</taxon>
        <taxon>Pterygota</taxon>
        <taxon>Neoptera</taxon>
        <taxon>Endopterygota</taxon>
        <taxon>Hymenoptera</taxon>
        <taxon>Apocrita</taxon>
        <taxon>Proctotrupomorpha</taxon>
        <taxon>Chalcidoidea</taxon>
        <taxon>Aphelinidae</taxon>
        <taxon>Aphelininae</taxon>
        <taxon>Eretmocerus</taxon>
    </lineage>
</organism>
<keyword evidence="2" id="KW-1185">Reference proteome</keyword>
<name>A0ACC2PEE3_9HYME</name>
<sequence>MEALLKRSGELERKLPNNDDMYTCGKGDCSRMRSQVPSPCSEAYPDCRESILSAYKSRGLSDDAANIIVNSLAPNTLKQYGFEFEEFDRKTSDVDGLNSASKNANCDLNRNKQHLQKCVRHKKPHKAAFVQTLSNWLNSVLAECGLSEFTGLTTQQTSASAAFAEGVDLNVLKNAAGWSEKSRTSDKYHNRPIVQPNTTLAERVIRKKKK</sequence>
<reference evidence="1" key="1">
    <citation type="submission" date="2023-04" db="EMBL/GenBank/DDBJ databases">
        <title>A chromosome-level genome assembly of the parasitoid wasp Eretmocerus hayati.</title>
        <authorList>
            <person name="Zhong Y."/>
            <person name="Liu S."/>
            <person name="Liu Y."/>
        </authorList>
    </citation>
    <scope>NUCLEOTIDE SEQUENCE</scope>
    <source>
        <strain evidence="1">ZJU_SS_LIU_2023</strain>
    </source>
</reference>
<evidence type="ECO:0000313" key="1">
    <source>
        <dbReference type="EMBL" id="KAJ8680145.1"/>
    </source>
</evidence>
<protein>
    <submittedName>
        <fullName evidence="1">Uncharacterized protein</fullName>
    </submittedName>
</protein>
<proteinExistence type="predicted"/>
<gene>
    <name evidence="1" type="ORF">QAD02_015932</name>
</gene>
<evidence type="ECO:0000313" key="2">
    <source>
        <dbReference type="Proteomes" id="UP001239111"/>
    </source>
</evidence>
<dbReference type="EMBL" id="CM056742">
    <property type="protein sequence ID" value="KAJ8680145.1"/>
    <property type="molecule type" value="Genomic_DNA"/>
</dbReference>
<dbReference type="Proteomes" id="UP001239111">
    <property type="component" value="Chromosome 2"/>
</dbReference>
<comment type="caution">
    <text evidence="1">The sequence shown here is derived from an EMBL/GenBank/DDBJ whole genome shotgun (WGS) entry which is preliminary data.</text>
</comment>
<accession>A0ACC2PEE3</accession>